<evidence type="ECO:0000313" key="1">
    <source>
        <dbReference type="Proteomes" id="UP000887580"/>
    </source>
</evidence>
<dbReference type="Proteomes" id="UP000887580">
    <property type="component" value="Unplaced"/>
</dbReference>
<sequence>MQSSIVIYKTKTMSQLKSVKPVTVWTPPNSGDYSKEVWAPEIHFIDNKFYIYFAADNGTNDFHRIYCLENPSNDPTTGNWTFKG</sequence>
<protein>
    <submittedName>
        <fullName evidence="2">Uncharacterized protein</fullName>
    </submittedName>
</protein>
<reference evidence="2" key="1">
    <citation type="submission" date="2022-11" db="UniProtKB">
        <authorList>
            <consortium name="WormBaseParasite"/>
        </authorList>
    </citation>
    <scope>IDENTIFICATION</scope>
</reference>
<proteinExistence type="predicted"/>
<evidence type="ECO:0000313" key="2">
    <source>
        <dbReference type="WBParaSite" id="PS1159_v2.g17913.t1"/>
    </source>
</evidence>
<accession>A0AC35FKT0</accession>
<name>A0AC35FKT0_9BILA</name>
<dbReference type="WBParaSite" id="PS1159_v2.g17913.t1">
    <property type="protein sequence ID" value="PS1159_v2.g17913.t1"/>
    <property type="gene ID" value="PS1159_v2.g17913"/>
</dbReference>
<organism evidence="1 2">
    <name type="scientific">Panagrolaimus sp. PS1159</name>
    <dbReference type="NCBI Taxonomy" id="55785"/>
    <lineage>
        <taxon>Eukaryota</taxon>
        <taxon>Metazoa</taxon>
        <taxon>Ecdysozoa</taxon>
        <taxon>Nematoda</taxon>
        <taxon>Chromadorea</taxon>
        <taxon>Rhabditida</taxon>
        <taxon>Tylenchina</taxon>
        <taxon>Panagrolaimomorpha</taxon>
        <taxon>Panagrolaimoidea</taxon>
        <taxon>Panagrolaimidae</taxon>
        <taxon>Panagrolaimus</taxon>
    </lineage>
</organism>